<feature type="active site" description="Charge relay system" evidence="5">
    <location>
        <position position="472"/>
    </location>
</feature>
<keyword evidence="4" id="KW-1015">Disulfide bond</keyword>
<name>A0A0K0FXC5_STRVS</name>
<reference evidence="9" key="2">
    <citation type="submission" date="2015-08" db="UniProtKB">
        <authorList>
            <consortium name="WormBaseParasite"/>
        </authorList>
    </citation>
    <scope>IDENTIFICATION</scope>
</reference>
<feature type="active site" description="Acyl-ester intermediate" evidence="5">
    <location>
        <position position="218"/>
    </location>
</feature>
<keyword evidence="3 6" id="KW-0378">Hydrolase</keyword>
<dbReference type="EC" id="3.1.1.-" evidence="6"/>
<dbReference type="GO" id="GO:0019695">
    <property type="term" value="P:choline metabolic process"/>
    <property type="evidence" value="ECO:0007669"/>
    <property type="project" value="TreeGrafter"/>
</dbReference>
<dbReference type="GO" id="GO:0003990">
    <property type="term" value="F:acetylcholinesterase activity"/>
    <property type="evidence" value="ECO:0007669"/>
    <property type="project" value="TreeGrafter"/>
</dbReference>
<accession>A0A0K0FXC5</accession>
<feature type="domain" description="Carboxylesterase type B" evidence="7">
    <location>
        <begin position="24"/>
        <end position="527"/>
    </location>
</feature>
<evidence type="ECO:0000313" key="8">
    <source>
        <dbReference type="Proteomes" id="UP000035680"/>
    </source>
</evidence>
<dbReference type="SUPFAM" id="SSF53474">
    <property type="entry name" value="alpha/beta-Hydrolases"/>
    <property type="match status" value="1"/>
</dbReference>
<evidence type="ECO:0000256" key="6">
    <source>
        <dbReference type="RuleBase" id="RU361235"/>
    </source>
</evidence>
<dbReference type="Proteomes" id="UP000035680">
    <property type="component" value="Unassembled WGS sequence"/>
</dbReference>
<dbReference type="Gene3D" id="3.40.50.1820">
    <property type="entry name" value="alpha/beta hydrolase"/>
    <property type="match status" value="1"/>
</dbReference>
<dbReference type="InterPro" id="IPR019826">
    <property type="entry name" value="Carboxylesterase_B_AS"/>
</dbReference>
<feature type="active site" description="Charge relay system" evidence="5">
    <location>
        <position position="347"/>
    </location>
</feature>
<dbReference type="PRINTS" id="PR00878">
    <property type="entry name" value="CHOLNESTRASE"/>
</dbReference>
<reference evidence="8" key="1">
    <citation type="submission" date="2014-07" db="EMBL/GenBank/DDBJ databases">
        <authorList>
            <person name="Martin A.A"/>
            <person name="De Silva N."/>
        </authorList>
    </citation>
    <scope>NUCLEOTIDE SEQUENCE</scope>
</reference>
<evidence type="ECO:0000256" key="2">
    <source>
        <dbReference type="ARBA" id="ARBA00022487"/>
    </source>
</evidence>
<comment type="similarity">
    <text evidence="1 6">Belongs to the type-B carboxylesterase/lipase family.</text>
</comment>
<feature type="chain" id="PRO_5005120814" description="Carboxylic ester hydrolase" evidence="6">
    <location>
        <begin position="22"/>
        <end position="575"/>
    </location>
</feature>
<dbReference type="GO" id="GO:0006581">
    <property type="term" value="P:acetylcholine catabolic process"/>
    <property type="evidence" value="ECO:0007669"/>
    <property type="project" value="TreeGrafter"/>
</dbReference>
<evidence type="ECO:0000313" key="9">
    <source>
        <dbReference type="WBParaSite" id="SVE_1710100.1"/>
    </source>
</evidence>
<dbReference type="STRING" id="75913.A0A0K0FXC5"/>
<evidence type="ECO:0000256" key="4">
    <source>
        <dbReference type="ARBA" id="ARBA00023157"/>
    </source>
</evidence>
<keyword evidence="2" id="KW-0719">Serine esterase</keyword>
<dbReference type="InterPro" id="IPR000997">
    <property type="entry name" value="Cholinesterase"/>
</dbReference>
<dbReference type="GO" id="GO:0005615">
    <property type="term" value="C:extracellular space"/>
    <property type="evidence" value="ECO:0007669"/>
    <property type="project" value="TreeGrafter"/>
</dbReference>
<dbReference type="WBParaSite" id="SVE_1710100.1">
    <property type="protein sequence ID" value="SVE_1710100.1"/>
    <property type="gene ID" value="SVE_1710100"/>
</dbReference>
<dbReference type="PANTHER" id="PTHR43918:SF15">
    <property type="entry name" value="CARBOXYLIC ESTER HYDROLASE"/>
    <property type="match status" value="1"/>
</dbReference>
<feature type="signal peptide" evidence="6">
    <location>
        <begin position="1"/>
        <end position="21"/>
    </location>
</feature>
<dbReference type="Pfam" id="PF00135">
    <property type="entry name" value="COesterase"/>
    <property type="match status" value="1"/>
</dbReference>
<dbReference type="InterPro" id="IPR002018">
    <property type="entry name" value="CarbesteraseB"/>
</dbReference>
<dbReference type="ESTHER" id="9bila-a0a0k0fxc5">
    <property type="family name" value="Cholinesterase-like"/>
</dbReference>
<dbReference type="InterPro" id="IPR050654">
    <property type="entry name" value="AChE-related_enzymes"/>
</dbReference>
<organism evidence="8 9">
    <name type="scientific">Strongyloides venezuelensis</name>
    <name type="common">Threadworm</name>
    <dbReference type="NCBI Taxonomy" id="75913"/>
    <lineage>
        <taxon>Eukaryota</taxon>
        <taxon>Metazoa</taxon>
        <taxon>Ecdysozoa</taxon>
        <taxon>Nematoda</taxon>
        <taxon>Chromadorea</taxon>
        <taxon>Rhabditida</taxon>
        <taxon>Tylenchina</taxon>
        <taxon>Panagrolaimomorpha</taxon>
        <taxon>Strongyloidoidea</taxon>
        <taxon>Strongyloididae</taxon>
        <taxon>Strongyloides</taxon>
    </lineage>
</organism>
<sequence length="575" mass="65333">MFTLVVLIYTILVGIISLTTCTQDVQINTKYGKIIGLKKVTKNDEVTVFLGVPYAKPPVKGKRFKPPFELDKNIWKKKPFKATKLANSCPQLIKKTGLLGYDILVPDNTVSEDCLQLNIWVPKKKKIPVLVFFHGGAYNFGSGSIKLHNGTFIAIKTSQIVVNVNYRLGFLGFAYMGNGKTIPGNMGLLDQQMALKWIYENIENFGGDPTKVTIWGQSSGSASATAHLYAPGSHKYFSKVIASSGTINNVWASIGNSFAENNTRTVASLLKCKGKDSEILNCLQKTDVNNLVKLSLTVRQPNQNPVFYSFAPVDKDDNFFKGSVQQKAFFKQMKIDADLLIGKTSSEGTYFMPSLFGNERYKCYLVPKVPLESEINSCKMNQSSIFEIIGFYLSPFLTKPEDLKPIINEYLKLKLPKPRNTVARFISDILFDCGIIQFANNYGTVTKKNIYFYQFTKQSYIRMFPLWMSKYHGIDLEFQFNVPLLDPSRYKTYKDLRRSRIYARRVNKMFVEFNLKSNPGSLWKKYDLNRTLAGILDYKFTLKGPKRFMNVTTDTCTALTQLIIKYYTIKNQVIT</sequence>
<dbReference type="GO" id="GO:0005886">
    <property type="term" value="C:plasma membrane"/>
    <property type="evidence" value="ECO:0007669"/>
    <property type="project" value="TreeGrafter"/>
</dbReference>
<dbReference type="PROSITE" id="PS00122">
    <property type="entry name" value="CARBOXYLESTERASE_B_1"/>
    <property type="match status" value="1"/>
</dbReference>
<evidence type="ECO:0000259" key="7">
    <source>
        <dbReference type="Pfam" id="PF00135"/>
    </source>
</evidence>
<dbReference type="AlphaFoldDB" id="A0A0K0FXC5"/>
<dbReference type="InterPro" id="IPR029058">
    <property type="entry name" value="AB_hydrolase_fold"/>
</dbReference>
<proteinExistence type="inferred from homology"/>
<keyword evidence="6" id="KW-0732">Signal</keyword>
<protein>
    <recommendedName>
        <fullName evidence="6">Carboxylic ester hydrolase</fullName>
        <ecNumber evidence="6">3.1.1.-</ecNumber>
    </recommendedName>
</protein>
<evidence type="ECO:0000256" key="5">
    <source>
        <dbReference type="PIRSR" id="PIRSR600997-1"/>
    </source>
</evidence>
<dbReference type="PANTHER" id="PTHR43918">
    <property type="entry name" value="ACETYLCHOLINESTERASE"/>
    <property type="match status" value="1"/>
</dbReference>
<keyword evidence="8" id="KW-1185">Reference proteome</keyword>
<evidence type="ECO:0000256" key="3">
    <source>
        <dbReference type="ARBA" id="ARBA00022801"/>
    </source>
</evidence>
<evidence type="ECO:0000256" key="1">
    <source>
        <dbReference type="ARBA" id="ARBA00005964"/>
    </source>
</evidence>